<name>A0A0S3R6R1_PHAAN</name>
<gene>
    <name evidence="2" type="primary">Vigan.01G415600</name>
    <name evidence="2" type="ORF">VIGAN_01415600</name>
</gene>
<feature type="transmembrane region" description="Helical" evidence="1">
    <location>
        <begin position="12"/>
        <end position="33"/>
    </location>
</feature>
<feature type="non-terminal residue" evidence="2">
    <location>
        <position position="74"/>
    </location>
</feature>
<protein>
    <submittedName>
        <fullName evidence="2">Uncharacterized protein</fullName>
    </submittedName>
</protein>
<keyword evidence="1" id="KW-1133">Transmembrane helix</keyword>
<dbReference type="AlphaFoldDB" id="A0A0S3R6R1"/>
<reference evidence="2 3" key="1">
    <citation type="journal article" date="2015" name="Sci. Rep.">
        <title>The power of single molecule real-time sequencing technology in the de novo assembly of a eukaryotic genome.</title>
        <authorList>
            <person name="Sakai H."/>
            <person name="Naito K."/>
            <person name="Ogiso-Tanaka E."/>
            <person name="Takahashi Y."/>
            <person name="Iseki K."/>
            <person name="Muto C."/>
            <person name="Satou K."/>
            <person name="Teruya K."/>
            <person name="Shiroma A."/>
            <person name="Shimoji M."/>
            <person name="Hirano T."/>
            <person name="Itoh T."/>
            <person name="Kaga A."/>
            <person name="Tomooka N."/>
        </authorList>
    </citation>
    <scope>NUCLEOTIDE SEQUENCE [LARGE SCALE GENOMIC DNA]</scope>
    <source>
        <strain evidence="3">cv. Shumari</strain>
    </source>
</reference>
<feature type="transmembrane region" description="Helical" evidence="1">
    <location>
        <begin position="45"/>
        <end position="63"/>
    </location>
</feature>
<evidence type="ECO:0000313" key="2">
    <source>
        <dbReference type="EMBL" id="BAT76186.1"/>
    </source>
</evidence>
<keyword evidence="3" id="KW-1185">Reference proteome</keyword>
<accession>A0A0S3R6R1</accession>
<keyword evidence="1" id="KW-0812">Transmembrane</keyword>
<evidence type="ECO:0000256" key="1">
    <source>
        <dbReference type="SAM" id="Phobius"/>
    </source>
</evidence>
<dbReference type="Proteomes" id="UP000291084">
    <property type="component" value="Chromosome 1"/>
</dbReference>
<evidence type="ECO:0000313" key="3">
    <source>
        <dbReference type="Proteomes" id="UP000291084"/>
    </source>
</evidence>
<sequence>MASAWYSNCISCDFVCVSVPYLFSLPLVFYFIVTPHQVVIVNFELFLFFLEGNLFFLCLLFNFKNKIKSISILL</sequence>
<proteinExistence type="predicted"/>
<organism evidence="2 3">
    <name type="scientific">Vigna angularis var. angularis</name>
    <dbReference type="NCBI Taxonomy" id="157739"/>
    <lineage>
        <taxon>Eukaryota</taxon>
        <taxon>Viridiplantae</taxon>
        <taxon>Streptophyta</taxon>
        <taxon>Embryophyta</taxon>
        <taxon>Tracheophyta</taxon>
        <taxon>Spermatophyta</taxon>
        <taxon>Magnoliopsida</taxon>
        <taxon>eudicotyledons</taxon>
        <taxon>Gunneridae</taxon>
        <taxon>Pentapetalae</taxon>
        <taxon>rosids</taxon>
        <taxon>fabids</taxon>
        <taxon>Fabales</taxon>
        <taxon>Fabaceae</taxon>
        <taxon>Papilionoideae</taxon>
        <taxon>50 kb inversion clade</taxon>
        <taxon>NPAAA clade</taxon>
        <taxon>indigoferoid/millettioid clade</taxon>
        <taxon>Phaseoleae</taxon>
        <taxon>Vigna</taxon>
    </lineage>
</organism>
<keyword evidence="1" id="KW-0472">Membrane</keyword>
<dbReference type="EMBL" id="AP015034">
    <property type="protein sequence ID" value="BAT76186.1"/>
    <property type="molecule type" value="Genomic_DNA"/>
</dbReference>